<proteinExistence type="predicted"/>
<dbReference type="Proteomes" id="UP000249890">
    <property type="component" value="Chromosome"/>
</dbReference>
<evidence type="ECO:0000313" key="2">
    <source>
        <dbReference type="Proteomes" id="UP000249890"/>
    </source>
</evidence>
<evidence type="ECO:0000313" key="1">
    <source>
        <dbReference type="EMBL" id="ASA22721.1"/>
    </source>
</evidence>
<dbReference type="AlphaFoldDB" id="A0A2Z2KQT9"/>
<dbReference type="RefSeq" id="WP_087916719.1">
    <property type="nucleotide sequence ID" value="NZ_CP021780.1"/>
</dbReference>
<dbReference type="KEGG" id="pdh:B9T62_19130"/>
<sequence length="100" mass="11970">MKNYEYGKLLKSIDRDGFSWIFSYVYTNPENEENEIHQEFNDTHSFIGVLNSLGSDGWILALEEERHANLKEATYILYRERVIEEEESPYEYDYSQDDDI</sequence>
<name>A0A2Z2KQT9_9BACL</name>
<reference evidence="1 2" key="1">
    <citation type="submission" date="2017-06" db="EMBL/GenBank/DDBJ databases">
        <title>Complete genome sequence of Paenibacillus donghaensis KCTC 13049T isolated from East Sea sediment, South Korea.</title>
        <authorList>
            <person name="Jung B.K."/>
            <person name="Hong S.-J."/>
            <person name="Shin J.-H."/>
        </authorList>
    </citation>
    <scope>NUCLEOTIDE SEQUENCE [LARGE SCALE GENOMIC DNA]</scope>
    <source>
        <strain evidence="1 2">KCTC 13049</strain>
    </source>
</reference>
<dbReference type="EMBL" id="CP021780">
    <property type="protein sequence ID" value="ASA22721.1"/>
    <property type="molecule type" value="Genomic_DNA"/>
</dbReference>
<accession>A0A2Z2KQT9</accession>
<keyword evidence="2" id="KW-1185">Reference proteome</keyword>
<gene>
    <name evidence="1" type="ORF">B9T62_19130</name>
</gene>
<organism evidence="1 2">
    <name type="scientific">Paenibacillus donghaensis</name>
    <dbReference type="NCBI Taxonomy" id="414771"/>
    <lineage>
        <taxon>Bacteria</taxon>
        <taxon>Bacillati</taxon>
        <taxon>Bacillota</taxon>
        <taxon>Bacilli</taxon>
        <taxon>Bacillales</taxon>
        <taxon>Paenibacillaceae</taxon>
        <taxon>Paenibacillus</taxon>
    </lineage>
</organism>
<protein>
    <submittedName>
        <fullName evidence="1">Uncharacterized protein</fullName>
    </submittedName>
</protein>